<evidence type="ECO:0000259" key="13">
    <source>
        <dbReference type="PROSITE" id="PS50042"/>
    </source>
</evidence>
<keyword evidence="15" id="KW-1185">Reference proteome</keyword>
<accession>A0A642VAS5</accession>
<comment type="cofactor">
    <cofactor evidence="1">
        <name>Mg(2+)</name>
        <dbReference type="ChEBI" id="CHEBI:18420"/>
    </cofactor>
</comment>
<gene>
    <name evidence="14" type="ORF">TRICI_001012</name>
</gene>
<evidence type="ECO:0000313" key="14">
    <source>
        <dbReference type="EMBL" id="KAA8916893.1"/>
    </source>
</evidence>
<organism evidence="14 15">
    <name type="scientific">Trichomonascus ciferrii</name>
    <dbReference type="NCBI Taxonomy" id="44093"/>
    <lineage>
        <taxon>Eukaryota</taxon>
        <taxon>Fungi</taxon>
        <taxon>Dikarya</taxon>
        <taxon>Ascomycota</taxon>
        <taxon>Saccharomycotina</taxon>
        <taxon>Dipodascomycetes</taxon>
        <taxon>Dipodascales</taxon>
        <taxon>Trichomonascaceae</taxon>
        <taxon>Trichomonascus</taxon>
        <taxon>Trichomonascus ciferrii complex</taxon>
    </lineage>
</organism>
<dbReference type="Gene3D" id="1.20.890.10">
    <property type="entry name" value="cAMP-dependent protein kinase regulatory subunit, dimerization-anchoring domain"/>
    <property type="match status" value="1"/>
</dbReference>
<evidence type="ECO:0000256" key="7">
    <source>
        <dbReference type="ARBA" id="ARBA00022737"/>
    </source>
</evidence>
<keyword evidence="7" id="KW-0677">Repeat</keyword>
<feature type="binding site" evidence="11">
    <location>
        <position position="328"/>
    </location>
    <ligand>
        <name>3',5'-cyclic AMP</name>
        <dbReference type="ChEBI" id="CHEBI:58165"/>
        <label>2</label>
    </ligand>
</feature>
<dbReference type="GO" id="GO:0005829">
    <property type="term" value="C:cytosol"/>
    <property type="evidence" value="ECO:0007669"/>
    <property type="project" value="TreeGrafter"/>
</dbReference>
<feature type="compositionally biased region" description="Basic and acidic residues" evidence="12">
    <location>
        <begin position="66"/>
        <end position="78"/>
    </location>
</feature>
<dbReference type="GO" id="GO:0046872">
    <property type="term" value="F:metal ion binding"/>
    <property type="evidence" value="ECO:0007669"/>
    <property type="project" value="UniProtKB-KW"/>
</dbReference>
<dbReference type="InterPro" id="IPR012198">
    <property type="entry name" value="cAMP_dep_PK_reg_su"/>
</dbReference>
<dbReference type="InterPro" id="IPR014710">
    <property type="entry name" value="RmlC-like_jellyroll"/>
</dbReference>
<evidence type="ECO:0000256" key="8">
    <source>
        <dbReference type="ARBA" id="ARBA00022741"/>
    </source>
</evidence>
<keyword evidence="9 10" id="KW-0114">cAMP</keyword>
<dbReference type="InterPro" id="IPR018488">
    <property type="entry name" value="cNMP-bd_CS"/>
</dbReference>
<dbReference type="GO" id="GO:0005952">
    <property type="term" value="C:cAMP-dependent protein kinase complex"/>
    <property type="evidence" value="ECO:0007669"/>
    <property type="project" value="InterPro"/>
</dbReference>
<evidence type="ECO:0000256" key="4">
    <source>
        <dbReference type="ARBA" id="ARBA00022553"/>
    </source>
</evidence>
<evidence type="ECO:0000256" key="1">
    <source>
        <dbReference type="ARBA" id="ARBA00001946"/>
    </source>
</evidence>
<keyword evidence="5 10" id="KW-0116">cAMP-binding</keyword>
<comment type="subunit">
    <text evidence="10">Tetramer, composed of 2 regulatory (R) and 2 catalytic (C) subunits. In the presence of cAMP it dissociates into 2 active monomeric C subunits and an R dimer.</text>
</comment>
<dbReference type="InterPro" id="IPR050503">
    <property type="entry name" value="cAMP-dep_PK_reg_su-like"/>
</dbReference>
<keyword evidence="6" id="KW-0479">Metal-binding</keyword>
<evidence type="ECO:0000256" key="5">
    <source>
        <dbReference type="ARBA" id="ARBA00022566"/>
    </source>
</evidence>
<keyword evidence="4" id="KW-0597">Phosphoprotein</keyword>
<evidence type="ECO:0000256" key="6">
    <source>
        <dbReference type="ARBA" id="ARBA00022723"/>
    </source>
</evidence>
<dbReference type="PROSITE" id="PS00889">
    <property type="entry name" value="CNMP_BINDING_2"/>
    <property type="match status" value="2"/>
</dbReference>
<dbReference type="SUPFAM" id="SSF47391">
    <property type="entry name" value="Dimerization-anchoring domain of cAMP-dependent PK regulatory subunit"/>
    <property type="match status" value="1"/>
</dbReference>
<dbReference type="InterPro" id="IPR000595">
    <property type="entry name" value="cNMP-bd_dom"/>
</dbReference>
<dbReference type="EMBL" id="SWFS01000078">
    <property type="protein sequence ID" value="KAA8916893.1"/>
    <property type="molecule type" value="Genomic_DNA"/>
</dbReference>
<evidence type="ECO:0000256" key="12">
    <source>
        <dbReference type="SAM" id="MobiDB-lite"/>
    </source>
</evidence>
<name>A0A642VAS5_9ASCO</name>
<dbReference type="PROSITE" id="PS50042">
    <property type="entry name" value="CNMP_BINDING_3"/>
    <property type="match status" value="2"/>
</dbReference>
<keyword evidence="8 10" id="KW-0547">Nucleotide-binding</keyword>
<dbReference type="SMART" id="SM00394">
    <property type="entry name" value="RIIa"/>
    <property type="match status" value="1"/>
</dbReference>
<dbReference type="GO" id="GO:0034236">
    <property type="term" value="F:protein kinase A catalytic subunit binding"/>
    <property type="evidence" value="ECO:0007669"/>
    <property type="project" value="TreeGrafter"/>
</dbReference>
<dbReference type="GO" id="GO:0005634">
    <property type="term" value="C:nucleus"/>
    <property type="evidence" value="ECO:0007669"/>
    <property type="project" value="TreeGrafter"/>
</dbReference>
<dbReference type="Pfam" id="PF02197">
    <property type="entry name" value="RIIa"/>
    <property type="match status" value="1"/>
</dbReference>
<dbReference type="Gene3D" id="2.60.120.10">
    <property type="entry name" value="Jelly Rolls"/>
    <property type="match status" value="2"/>
</dbReference>
<sequence length="379" mass="42101">MALPKTYLDELNELNREVTRQQPDDVLQFCADYFNRRVRERGSAQESDNQAFCGFKKLSFGGVQTDDPHDADPNHHEQSAASVQEGTQDHQDFLSNFNKYRRTSVSAERLDPATEKLDEKSNPGLYLSNEKRRLLDSSVAKNFIFNNMDEDSIESVLGALQEKTVPNGTEIITQGDVGDYFYIIESGSVDFYKDGAKVNSAASGSSFGELALLHNAPRAATVIAISDCKLWALDRVSFRKIVLANTASKRNMYGEFLREVSILKPLSDAELLRLSDALGSCIYQAGEVIVREGEPGQDFFMIEYGTAEVSKEGQGKLADLSKGDYFGEIALLHDKPRQATVTATSKTKVVTLEKNGFERLLGNKVLDTLKKQDPTANRN</sequence>
<dbReference type="VEuPathDB" id="FungiDB:TRICI_001012"/>
<dbReference type="SUPFAM" id="SSF51206">
    <property type="entry name" value="cAMP-binding domain-like"/>
    <property type="match status" value="2"/>
</dbReference>
<reference evidence="14" key="1">
    <citation type="journal article" date="2019" name="G3 (Bethesda)">
        <title>Genome Assemblies of Two Rare Opportunistic Yeast Pathogens: Diutina rugosa (syn. Candida rugosa) and Trichomonascus ciferrii (syn. Candida ciferrii).</title>
        <authorList>
            <person name="Mixao V."/>
            <person name="Saus E."/>
            <person name="Hansen A.P."/>
            <person name="Lass-Florl C."/>
            <person name="Gabaldon T."/>
        </authorList>
    </citation>
    <scope>NUCLEOTIDE SEQUENCE</scope>
    <source>
        <strain evidence="14">CBS 4856</strain>
    </source>
</reference>
<dbReference type="Pfam" id="PF00027">
    <property type="entry name" value="cNMP_binding"/>
    <property type="match status" value="2"/>
</dbReference>
<feature type="binding site" evidence="11">
    <location>
        <position position="218"/>
    </location>
    <ligand>
        <name>3',5'-cyclic AMP</name>
        <dbReference type="ChEBI" id="CHEBI:58165"/>
        <label>1</label>
    </ligand>
</feature>
<dbReference type="PANTHER" id="PTHR11635">
    <property type="entry name" value="CAMP-DEPENDENT PROTEIN KINASE REGULATORY CHAIN"/>
    <property type="match status" value="1"/>
</dbReference>
<evidence type="ECO:0000256" key="9">
    <source>
        <dbReference type="ARBA" id="ARBA00023149"/>
    </source>
</evidence>
<dbReference type="PANTHER" id="PTHR11635:SF152">
    <property type="entry name" value="CAMP-DEPENDENT PROTEIN KINASE TYPE I REGULATORY SUBUNIT-RELATED"/>
    <property type="match status" value="1"/>
</dbReference>
<feature type="domain" description="Cyclic nucleotide-binding" evidence="13">
    <location>
        <begin position="262"/>
        <end position="362"/>
    </location>
</feature>
<feature type="binding site" evidence="11">
    <location>
        <position position="209"/>
    </location>
    <ligand>
        <name>3',5'-cyclic AMP</name>
        <dbReference type="ChEBI" id="CHEBI:58165"/>
        <label>1</label>
    </ligand>
</feature>
<dbReference type="CDD" id="cd12098">
    <property type="entry name" value="DD_R_ScPKA-like"/>
    <property type="match status" value="1"/>
</dbReference>
<proteinExistence type="inferred from homology"/>
<evidence type="ECO:0000313" key="15">
    <source>
        <dbReference type="Proteomes" id="UP000761534"/>
    </source>
</evidence>
<feature type="binding site" evidence="11">
    <location>
        <position position="337"/>
    </location>
    <ligand>
        <name>3',5'-cyclic AMP</name>
        <dbReference type="ChEBI" id="CHEBI:58165"/>
        <label>2</label>
    </ligand>
</feature>
<dbReference type="PIRSF" id="PIRSF000548">
    <property type="entry name" value="PK_regulatory"/>
    <property type="match status" value="1"/>
</dbReference>
<dbReference type="InterPro" id="IPR003117">
    <property type="entry name" value="cAMP_dep_PK_reg_su_I/II_a/b"/>
</dbReference>
<dbReference type="CDD" id="cd00038">
    <property type="entry name" value="CAP_ED"/>
    <property type="match status" value="2"/>
</dbReference>
<evidence type="ECO:0000256" key="11">
    <source>
        <dbReference type="PIRSR" id="PIRSR000548-1"/>
    </source>
</evidence>
<dbReference type="PROSITE" id="PS00888">
    <property type="entry name" value="CNMP_BINDING_1"/>
    <property type="match status" value="2"/>
</dbReference>
<dbReference type="AlphaFoldDB" id="A0A642VAS5"/>
<feature type="domain" description="Cyclic nucleotide-binding" evidence="13">
    <location>
        <begin position="144"/>
        <end position="259"/>
    </location>
</feature>
<evidence type="ECO:0000256" key="10">
    <source>
        <dbReference type="PIRNR" id="PIRNR000548"/>
    </source>
</evidence>
<protein>
    <recommendedName>
        <fullName evidence="3 10">cAMP-dependent protein kinase regulatory subunit</fullName>
    </recommendedName>
</protein>
<comment type="caution">
    <text evidence="14">The sequence shown here is derived from an EMBL/GenBank/DDBJ whole genome shotgun (WGS) entry which is preliminary data.</text>
</comment>
<dbReference type="Proteomes" id="UP000761534">
    <property type="component" value="Unassembled WGS sequence"/>
</dbReference>
<dbReference type="PRINTS" id="PR00103">
    <property type="entry name" value="CAMPKINASE"/>
</dbReference>
<dbReference type="SMART" id="SM00100">
    <property type="entry name" value="cNMP"/>
    <property type="match status" value="2"/>
</dbReference>
<dbReference type="OrthoDB" id="417078at2759"/>
<comment type="similarity">
    <text evidence="2 10">Belongs to the cAMP-dependent kinase regulatory chain family.</text>
</comment>
<evidence type="ECO:0000256" key="3">
    <source>
        <dbReference type="ARBA" id="ARBA00020355"/>
    </source>
</evidence>
<dbReference type="GO" id="GO:0004862">
    <property type="term" value="F:cAMP-dependent protein kinase inhibitor activity"/>
    <property type="evidence" value="ECO:0007669"/>
    <property type="project" value="TreeGrafter"/>
</dbReference>
<dbReference type="GO" id="GO:0030552">
    <property type="term" value="F:cAMP binding"/>
    <property type="evidence" value="ECO:0007669"/>
    <property type="project" value="UniProtKB-KW"/>
</dbReference>
<evidence type="ECO:0000256" key="2">
    <source>
        <dbReference type="ARBA" id="ARBA00005753"/>
    </source>
</evidence>
<dbReference type="InterPro" id="IPR018490">
    <property type="entry name" value="cNMP-bd_dom_sf"/>
</dbReference>
<dbReference type="FunFam" id="2.60.120.10:FF:000068">
    <property type="entry name" value="cGMP-dependent protein kinase"/>
    <property type="match status" value="1"/>
</dbReference>
<feature type="region of interest" description="Disordered" evidence="12">
    <location>
        <begin position="63"/>
        <end position="88"/>
    </location>
</feature>